<sequence>MFEEQYRRDNERLHAPADALERIRERAERPRAPRHAAWTRYAAAAAALLLV</sequence>
<reference evidence="1" key="1">
    <citation type="submission" date="2020-10" db="EMBL/GenBank/DDBJ databases">
        <authorList>
            <person name="Gilroy R."/>
        </authorList>
    </citation>
    <scope>NUCLEOTIDE SEQUENCE</scope>
    <source>
        <strain evidence="1">ChiGjej2B2-16831</strain>
    </source>
</reference>
<name>A0A9D1SSR4_9FIRM</name>
<feature type="non-terminal residue" evidence="1">
    <location>
        <position position="51"/>
    </location>
</feature>
<dbReference type="EMBL" id="DVNZ01000140">
    <property type="protein sequence ID" value="HIU94403.1"/>
    <property type="molecule type" value="Genomic_DNA"/>
</dbReference>
<dbReference type="Proteomes" id="UP000824128">
    <property type="component" value="Unassembled WGS sequence"/>
</dbReference>
<protein>
    <submittedName>
        <fullName evidence="1">Uncharacterized protein</fullName>
    </submittedName>
</protein>
<reference evidence="1" key="2">
    <citation type="journal article" date="2021" name="PeerJ">
        <title>Extensive microbial diversity within the chicken gut microbiome revealed by metagenomics and culture.</title>
        <authorList>
            <person name="Gilroy R."/>
            <person name="Ravi A."/>
            <person name="Getino M."/>
            <person name="Pursley I."/>
            <person name="Horton D.L."/>
            <person name="Alikhan N.F."/>
            <person name="Baker D."/>
            <person name="Gharbi K."/>
            <person name="Hall N."/>
            <person name="Watson M."/>
            <person name="Adriaenssens E.M."/>
            <person name="Foster-Nyarko E."/>
            <person name="Jarju S."/>
            <person name="Secka A."/>
            <person name="Antonio M."/>
            <person name="Oren A."/>
            <person name="Chaudhuri R.R."/>
            <person name="La Ragione R."/>
            <person name="Hildebrand F."/>
            <person name="Pallen M.J."/>
        </authorList>
    </citation>
    <scope>NUCLEOTIDE SEQUENCE</scope>
    <source>
        <strain evidence="1">ChiGjej2B2-16831</strain>
    </source>
</reference>
<gene>
    <name evidence="1" type="ORF">IAD24_04515</name>
</gene>
<dbReference type="AlphaFoldDB" id="A0A9D1SSR4"/>
<proteinExistence type="predicted"/>
<accession>A0A9D1SSR4</accession>
<evidence type="ECO:0000313" key="1">
    <source>
        <dbReference type="EMBL" id="HIU94403.1"/>
    </source>
</evidence>
<organism evidence="1 2">
    <name type="scientific">Candidatus Aphodomorpha intestinavium</name>
    <dbReference type="NCBI Taxonomy" id="2840672"/>
    <lineage>
        <taxon>Bacteria</taxon>
        <taxon>Bacillati</taxon>
        <taxon>Bacillota</taxon>
        <taxon>Clostridia</taxon>
        <taxon>Eubacteriales</taxon>
        <taxon>Candidatus Aphodomorpha</taxon>
    </lineage>
</organism>
<evidence type="ECO:0000313" key="2">
    <source>
        <dbReference type="Proteomes" id="UP000824128"/>
    </source>
</evidence>
<comment type="caution">
    <text evidence="1">The sequence shown here is derived from an EMBL/GenBank/DDBJ whole genome shotgun (WGS) entry which is preliminary data.</text>
</comment>